<dbReference type="RefSeq" id="WP_284222408.1">
    <property type="nucleotide sequence ID" value="NZ_BSOY01000029.1"/>
</dbReference>
<evidence type="ECO:0000313" key="1">
    <source>
        <dbReference type="EMBL" id="GLS01549.1"/>
    </source>
</evidence>
<proteinExistence type="predicted"/>
<comment type="caution">
    <text evidence="1">The sequence shown here is derived from an EMBL/GenBank/DDBJ whole genome shotgun (WGS) entry which is preliminary data.</text>
</comment>
<evidence type="ECO:0008006" key="3">
    <source>
        <dbReference type="Google" id="ProtNLM"/>
    </source>
</evidence>
<protein>
    <recommendedName>
        <fullName evidence="3">DUF1579 domain-containing protein</fullName>
    </recommendedName>
</protein>
<gene>
    <name evidence="1" type="ORF">GCM10007859_15640</name>
</gene>
<organism evidence="1 2">
    <name type="scientific">Brevundimonas denitrificans</name>
    <dbReference type="NCBI Taxonomy" id="1443434"/>
    <lineage>
        <taxon>Bacteria</taxon>
        <taxon>Pseudomonadati</taxon>
        <taxon>Pseudomonadota</taxon>
        <taxon>Alphaproteobacteria</taxon>
        <taxon>Caulobacterales</taxon>
        <taxon>Caulobacteraceae</taxon>
        <taxon>Brevundimonas</taxon>
    </lineage>
</organism>
<evidence type="ECO:0000313" key="2">
    <source>
        <dbReference type="Proteomes" id="UP001156921"/>
    </source>
</evidence>
<reference evidence="2" key="1">
    <citation type="journal article" date="2019" name="Int. J. Syst. Evol. Microbiol.">
        <title>The Global Catalogue of Microorganisms (GCM) 10K type strain sequencing project: providing services to taxonomists for standard genome sequencing and annotation.</title>
        <authorList>
            <consortium name="The Broad Institute Genomics Platform"/>
            <consortium name="The Broad Institute Genome Sequencing Center for Infectious Disease"/>
            <person name="Wu L."/>
            <person name="Ma J."/>
        </authorList>
    </citation>
    <scope>NUCLEOTIDE SEQUENCE [LARGE SCALE GENOMIC DNA]</scope>
    <source>
        <strain evidence="2">NBRC 110107</strain>
    </source>
</reference>
<sequence length="168" mass="19131">MSAQPLESLPEIHDFDFIHGRWTVANRRLRTLGVGADDWDEFPSTGWCEPRLGGLANVEQIDCPARGWTGMAVRSFDMPAREWVIHWISSQNGVLQPPVRGRFDAAGCTLEGPDFCDGRPVIARYIWSDITPDSARWTQRFSFDDGRTWETNWVMDFTRAVDCRVTPA</sequence>
<dbReference type="Proteomes" id="UP001156921">
    <property type="component" value="Unassembled WGS sequence"/>
</dbReference>
<keyword evidence="2" id="KW-1185">Reference proteome</keyword>
<dbReference type="EMBL" id="BSOY01000029">
    <property type="protein sequence ID" value="GLS01549.1"/>
    <property type="molecule type" value="Genomic_DNA"/>
</dbReference>
<accession>A0ABQ6BJD5</accession>
<name>A0ABQ6BJD5_9CAUL</name>